<proteinExistence type="predicted"/>
<keyword evidence="3" id="KW-1185">Reference proteome</keyword>
<evidence type="ECO:0000256" key="1">
    <source>
        <dbReference type="SAM" id="MobiDB-lite"/>
    </source>
</evidence>
<reference evidence="2 3" key="1">
    <citation type="submission" date="2020-04" db="EMBL/GenBank/DDBJ databases">
        <authorList>
            <person name="Klaysubun C."/>
            <person name="Duangmal K."/>
            <person name="Lipun K."/>
        </authorList>
    </citation>
    <scope>NUCLEOTIDE SEQUENCE [LARGE SCALE GENOMIC DNA]</scope>
    <source>
        <strain evidence="2 3">DSM 45300</strain>
    </source>
</reference>
<comment type="caution">
    <text evidence="2">The sequence shown here is derived from an EMBL/GenBank/DDBJ whole genome shotgun (WGS) entry which is preliminary data.</text>
</comment>
<evidence type="ECO:0000313" key="3">
    <source>
        <dbReference type="Proteomes" id="UP000586918"/>
    </source>
</evidence>
<gene>
    <name evidence="2" type="ORF">HF519_30020</name>
</gene>
<name>A0A848DT56_9PSEU</name>
<dbReference type="Proteomes" id="UP000586918">
    <property type="component" value="Unassembled WGS sequence"/>
</dbReference>
<dbReference type="RefSeq" id="WP_169416315.1">
    <property type="nucleotide sequence ID" value="NZ_JAAXKZ010000256.1"/>
</dbReference>
<sequence length="63" mass="6645">MGASRPSATGDRELRTSLVAAQLYSDDFDIQRPDGSVRRPHVAGRPSPALAVNPGASAALPWM</sequence>
<organism evidence="2 3">
    <name type="scientific">Pseudonocardia bannensis</name>
    <dbReference type="NCBI Taxonomy" id="630973"/>
    <lineage>
        <taxon>Bacteria</taxon>
        <taxon>Bacillati</taxon>
        <taxon>Actinomycetota</taxon>
        <taxon>Actinomycetes</taxon>
        <taxon>Pseudonocardiales</taxon>
        <taxon>Pseudonocardiaceae</taxon>
        <taxon>Pseudonocardia</taxon>
    </lineage>
</organism>
<dbReference type="EMBL" id="JAAXKZ010000256">
    <property type="protein sequence ID" value="NMH95693.1"/>
    <property type="molecule type" value="Genomic_DNA"/>
</dbReference>
<accession>A0A848DT56</accession>
<feature type="region of interest" description="Disordered" evidence="1">
    <location>
        <begin position="31"/>
        <end position="63"/>
    </location>
</feature>
<dbReference type="AlphaFoldDB" id="A0A848DT56"/>
<evidence type="ECO:0000313" key="2">
    <source>
        <dbReference type="EMBL" id="NMH95693.1"/>
    </source>
</evidence>
<protein>
    <submittedName>
        <fullName evidence="2">Uncharacterized protein</fullName>
    </submittedName>
</protein>